<gene>
    <name evidence="5" type="ORF">B9G39_21190</name>
</gene>
<dbReference type="CDD" id="cd00009">
    <property type="entry name" value="AAA"/>
    <property type="match status" value="1"/>
</dbReference>
<organism evidence="5 6">
    <name type="scientific">Zooshikella ganghwensis</name>
    <dbReference type="NCBI Taxonomy" id="202772"/>
    <lineage>
        <taxon>Bacteria</taxon>
        <taxon>Pseudomonadati</taxon>
        <taxon>Pseudomonadota</taxon>
        <taxon>Gammaproteobacteria</taxon>
        <taxon>Oceanospirillales</taxon>
        <taxon>Zooshikellaceae</taxon>
        <taxon>Zooshikella</taxon>
    </lineage>
</organism>
<keyword evidence="1" id="KW-0175">Coiled coil</keyword>
<dbReference type="InterPro" id="IPR057224">
    <property type="entry name" value="DUF7902"/>
</dbReference>
<dbReference type="Pfam" id="PF25472">
    <property type="entry name" value="DUF7902"/>
    <property type="match status" value="1"/>
</dbReference>
<evidence type="ECO:0000259" key="4">
    <source>
        <dbReference type="Pfam" id="PF25472"/>
    </source>
</evidence>
<dbReference type="EMBL" id="NDXW01000001">
    <property type="protein sequence ID" value="RDH45758.1"/>
    <property type="molecule type" value="Genomic_DNA"/>
</dbReference>
<dbReference type="GO" id="GO:0005524">
    <property type="term" value="F:ATP binding"/>
    <property type="evidence" value="ECO:0007669"/>
    <property type="project" value="InterPro"/>
</dbReference>
<dbReference type="SUPFAM" id="SSF52540">
    <property type="entry name" value="P-loop containing nucleoside triphosphate hydrolases"/>
    <property type="match status" value="1"/>
</dbReference>
<evidence type="ECO:0000256" key="1">
    <source>
        <dbReference type="SAM" id="Coils"/>
    </source>
</evidence>
<evidence type="ECO:0000313" key="6">
    <source>
        <dbReference type="Proteomes" id="UP000257039"/>
    </source>
</evidence>
<feature type="domain" description="DUF3686" evidence="3">
    <location>
        <begin position="33"/>
        <end position="480"/>
    </location>
</feature>
<proteinExistence type="predicted"/>
<sequence length="1788" mass="202713">MTNNTEQVLEQAVHQEGAYEVLKTRLHQQASALNERISQLNEQRIAAFGKTEISIINRVRTRTENNCVARDIVRIGNQLLFGFNVFMGLKKEHAISDVFALYQLSEDSPNELQITPIELKTSFLYDQKFLDDFKELYTYYKHAKLIQLRATNNMLLAAFQIGQKVGDIRVFRWSLDSTNPSYIDNRGERDITLPATHDFEWTPTTRDNHVLGKHSHINILDKVFIETINGDLTVKVENNTADGQGIYSEPVDDLHQSLDDAEIYYADLFNLILLKVKPYREESYRYLVFNTLLNTVTRIDELGNSCQQLPENHGIIYPGGYYLTTGEHKTFSTINTENLVYKRTIKSPNGEDILYVYYEPVAGRLVLCAYNLITKTLTNPIEGHGYALYPDGKMIIFSDSGEEPTHIHPMQIWQTPFVSDDFASAQETATGLFATLGNAELVRAISDLYSISKAILQLQPSTQVYTSLINQCNTLFDNYYWLDQSEVGDLAPSVKEIVKNAELVLDEFKKVQHLQHRAENALNKAEQQQKTLLSGLTPERWDSPEQFVTALNDFKKQKGHLLTLQDTRYINEERLAELNKKTDEIIDKISQQTIAFISKDEALIPYQQKLKTFEESITTAEDSKSLKAIQNEIEQTAEGLDLLTNILSTLEVEEAPERTIILEKVAEIYAQVNQVKAKSRNKLKAIKATESVAEFGAQFKLFSLSITNAVSVSDTPERCDEELTKLTIQLEEIESQFAENEQYLGEILNKREELYDTFQNLKQTLLDERQRRAQHLYDSAVRVLKSIERRSQSFTTVEDLNTYFASDAMVLKIKSFSDQLINLTESVKADDLHSQLKGIKDQAVKSLRDKSEIYSDQGKTLKLGKHLFNVNTQQLDTGLIHKDSQLYLHLNGTNFYQPIDHEALESLKDYWSQTISSENQFVYRAEYLAYQIIQSAENFEQGWSLAKLQELKYDNEQLIKAIREYMTPRYQEGYQKGIHDHDCAKILTVYLTALETQGLLKYAGLSRCCAAYFWLSIQSNSSQVNMLSGKALGALILANKMGESKALNALVDELEENLKAFYQDKSPNTSIDLTSTAKYLVDVLAVSSTQFMISVQGQQLAEQLDKTLHDLNYYAAFEKTLIELSDNFQAQWELLYHWLSALTKDIPESIRDTVIADAVTVILTNKKLSLKTLSLPESNSISGMLGDHPRIQQGELPFSLAEFNNRLQYFTQTDTVNFEKLVSIKHKLLEQERKRLRLDDFTPKPLTSFVRNKLINDVYFKIIGDNLAKQMGAAGDQKRSDLMGLLLLISPPGYGKTTLMEYIANRLGLIFVKVNCPSLGHQVISLDPEEAPNATAKQELIKLNLSFEMGNNVMLYLDDIQHTHPEFLQKFISLCDGTRRVEGVWDGETKTYDLRGKKFCIAMAGNPYTESGEVFKIPDMLANRADIYNLGDILSGSEETFELSYIENSLTSNAVLAPLATRSLSDVYHLIDMAKGKQSANGQLEYDYSGAELEEILSVLRKLLHIQKFVLKVNQAYIKSAATADAYRTEPPFKLQGSYRNMNKMAEKVVAIMNDEELNNLILDHYVGEAQTLTFGAEENLLKLKEIMQFLNDDETTRWQKIKDEFTKRIALGGDEQDTLTKIAFQIASLNQGLTGIEKSLSQSTSAQAWSEHLTGFQQTVHQTLGQQQKQSLAASKMLQHQLGNISKAMTMIGESLVESSHGLQHITALSDACQQIQKNLETIDFSINVVNQPSPVLEQSLSALANTVESSLMPVVTTMNHKIGLDQNILRKVNELSAQFKAILDRQ</sequence>
<dbReference type="Pfam" id="PF00004">
    <property type="entry name" value="AAA"/>
    <property type="match status" value="1"/>
</dbReference>
<protein>
    <submittedName>
        <fullName evidence="5">AAA family ATPase</fullName>
    </submittedName>
</protein>
<feature type="domain" description="DUF7902" evidence="4">
    <location>
        <begin position="601"/>
        <end position="684"/>
    </location>
</feature>
<dbReference type="Gene3D" id="3.40.50.300">
    <property type="entry name" value="P-loop containing nucleotide triphosphate hydrolases"/>
    <property type="match status" value="1"/>
</dbReference>
<dbReference type="InterPro" id="IPR027417">
    <property type="entry name" value="P-loop_NTPase"/>
</dbReference>
<name>A0A4P9VQE0_9GAMM</name>
<dbReference type="Pfam" id="PF12458">
    <property type="entry name" value="DUF3686"/>
    <property type="match status" value="1"/>
</dbReference>
<feature type="coiled-coil region" evidence="1">
    <location>
        <begin position="1037"/>
        <end position="1064"/>
    </location>
</feature>
<dbReference type="InterPro" id="IPR020958">
    <property type="entry name" value="DUF3686"/>
</dbReference>
<evidence type="ECO:0000259" key="2">
    <source>
        <dbReference type="Pfam" id="PF00004"/>
    </source>
</evidence>
<dbReference type="RefSeq" id="WP_094788669.1">
    <property type="nucleotide sequence ID" value="NZ_NDXW01000001.1"/>
</dbReference>
<evidence type="ECO:0000259" key="3">
    <source>
        <dbReference type="Pfam" id="PF12458"/>
    </source>
</evidence>
<dbReference type="Proteomes" id="UP000257039">
    <property type="component" value="Unassembled WGS sequence"/>
</dbReference>
<keyword evidence="6" id="KW-1185">Reference proteome</keyword>
<evidence type="ECO:0000313" key="5">
    <source>
        <dbReference type="EMBL" id="RDH45758.1"/>
    </source>
</evidence>
<comment type="caution">
    <text evidence="5">The sequence shown here is derived from an EMBL/GenBank/DDBJ whole genome shotgun (WGS) entry which is preliminary data.</text>
</comment>
<dbReference type="InterPro" id="IPR003959">
    <property type="entry name" value="ATPase_AAA_core"/>
</dbReference>
<reference evidence="5 6" key="1">
    <citation type="submission" date="2017-04" db="EMBL/GenBank/DDBJ databases">
        <title>Draft genome sequence of Zooshikella ganghwensis VG4 isolated from Red Sea sediments.</title>
        <authorList>
            <person name="Rehman Z."/>
            <person name="Alam I."/>
            <person name="Kamau A."/>
            <person name="Bajic V."/>
            <person name="Leiknes T."/>
        </authorList>
    </citation>
    <scope>NUCLEOTIDE SEQUENCE [LARGE SCALE GENOMIC DNA]</scope>
    <source>
        <strain evidence="5 6">VG4</strain>
    </source>
</reference>
<dbReference type="GO" id="GO:0016887">
    <property type="term" value="F:ATP hydrolysis activity"/>
    <property type="evidence" value="ECO:0007669"/>
    <property type="project" value="InterPro"/>
</dbReference>
<feature type="domain" description="ATPase AAA-type core" evidence="2">
    <location>
        <begin position="1286"/>
        <end position="1327"/>
    </location>
</feature>
<accession>A0A4P9VQE0</accession>